<sequence>MLDQMLNEWRRYQNFKKRRKIEMEAKFSCVIRDPAVPDSLSNAYIEIKRKNCNTKILDLKCRNSRYSRFLVRMKKVICENSPVTGKHRSEVII</sequence>
<dbReference type="Proteomes" id="UP001566132">
    <property type="component" value="Unassembled WGS sequence"/>
</dbReference>
<dbReference type="EMBL" id="JBDJPC010000010">
    <property type="protein sequence ID" value="KAL1490728.1"/>
    <property type="molecule type" value="Genomic_DNA"/>
</dbReference>
<proteinExistence type="predicted"/>
<evidence type="ECO:0000313" key="1">
    <source>
        <dbReference type="EMBL" id="KAL1490728.1"/>
    </source>
</evidence>
<dbReference type="AlphaFoldDB" id="A0ABD1E7T7"/>
<reference evidence="1 2" key="1">
    <citation type="submission" date="2024-05" db="EMBL/GenBank/DDBJ databases">
        <title>Genetic variation in Jamaican populations of the coffee berry borer (Hypothenemus hampei).</title>
        <authorList>
            <person name="Errbii M."/>
            <person name="Myrie A."/>
        </authorList>
    </citation>
    <scope>NUCLEOTIDE SEQUENCE [LARGE SCALE GENOMIC DNA]</scope>
    <source>
        <strain evidence="1">JA-Hopewell-2020-01-JO</strain>
        <tissue evidence="1">Whole body</tissue>
    </source>
</reference>
<comment type="caution">
    <text evidence="1">The sequence shown here is derived from an EMBL/GenBank/DDBJ whole genome shotgun (WGS) entry which is preliminary data.</text>
</comment>
<organism evidence="1 2">
    <name type="scientific">Hypothenemus hampei</name>
    <name type="common">Coffee berry borer</name>
    <dbReference type="NCBI Taxonomy" id="57062"/>
    <lineage>
        <taxon>Eukaryota</taxon>
        <taxon>Metazoa</taxon>
        <taxon>Ecdysozoa</taxon>
        <taxon>Arthropoda</taxon>
        <taxon>Hexapoda</taxon>
        <taxon>Insecta</taxon>
        <taxon>Pterygota</taxon>
        <taxon>Neoptera</taxon>
        <taxon>Endopterygota</taxon>
        <taxon>Coleoptera</taxon>
        <taxon>Polyphaga</taxon>
        <taxon>Cucujiformia</taxon>
        <taxon>Curculionidae</taxon>
        <taxon>Scolytinae</taxon>
        <taxon>Hypothenemus</taxon>
    </lineage>
</organism>
<accession>A0ABD1E7T7</accession>
<gene>
    <name evidence="1" type="ORF">ABEB36_013376</name>
</gene>
<protein>
    <submittedName>
        <fullName evidence="1">Uncharacterized protein</fullName>
    </submittedName>
</protein>
<name>A0ABD1E7T7_HYPHA</name>
<keyword evidence="2" id="KW-1185">Reference proteome</keyword>
<evidence type="ECO:0000313" key="2">
    <source>
        <dbReference type="Proteomes" id="UP001566132"/>
    </source>
</evidence>